<dbReference type="SUPFAM" id="SSF52540">
    <property type="entry name" value="P-loop containing nucleoside triphosphate hydrolases"/>
    <property type="match status" value="1"/>
</dbReference>
<keyword evidence="2" id="KW-1185">Reference proteome</keyword>
<organism evidence="1 2">
    <name type="scientific">Holothuria leucospilota</name>
    <name type="common">Black long sea cucumber</name>
    <name type="synonym">Mertensiothuria leucospilota</name>
    <dbReference type="NCBI Taxonomy" id="206669"/>
    <lineage>
        <taxon>Eukaryota</taxon>
        <taxon>Metazoa</taxon>
        <taxon>Echinodermata</taxon>
        <taxon>Eleutherozoa</taxon>
        <taxon>Echinozoa</taxon>
        <taxon>Holothuroidea</taxon>
        <taxon>Aspidochirotacea</taxon>
        <taxon>Aspidochirotida</taxon>
        <taxon>Holothuriidae</taxon>
        <taxon>Holothuria</taxon>
    </lineage>
</organism>
<comment type="caution">
    <text evidence="1">The sequence shown here is derived from an EMBL/GenBank/DDBJ whole genome shotgun (WGS) entry which is preliminary data.</text>
</comment>
<evidence type="ECO:0000313" key="1">
    <source>
        <dbReference type="EMBL" id="KAJ8043423.1"/>
    </source>
</evidence>
<dbReference type="EMBL" id="JAIZAY010000004">
    <property type="protein sequence ID" value="KAJ8043423.1"/>
    <property type="molecule type" value="Genomic_DNA"/>
</dbReference>
<accession>A0A9Q1HFT1</accession>
<name>A0A9Q1HFT1_HOLLE</name>
<proteinExistence type="predicted"/>
<dbReference type="AlphaFoldDB" id="A0A9Q1HFT1"/>
<dbReference type="InterPro" id="IPR027417">
    <property type="entry name" value="P-loop_NTPase"/>
</dbReference>
<dbReference type="Gene3D" id="3.40.50.300">
    <property type="entry name" value="P-loop containing nucleotide triphosphate hydrolases"/>
    <property type="match status" value="1"/>
</dbReference>
<evidence type="ECO:0000313" key="2">
    <source>
        <dbReference type="Proteomes" id="UP001152320"/>
    </source>
</evidence>
<dbReference type="Proteomes" id="UP001152320">
    <property type="component" value="Chromosome 4"/>
</dbReference>
<gene>
    <name evidence="1" type="ORF">HOLleu_10503</name>
</gene>
<protein>
    <submittedName>
        <fullName evidence="1">Uncharacterized protein</fullName>
    </submittedName>
</protein>
<sequence length="794" mass="90325">MDHGLDGSKESDTAWTPDCIPCTFENCGQGDNKIDGDVIAWSELTVRVVDSKNGKPTFIPFEEATTNYVTKFYPNLLTRTYRIPASLSYPPLIKNSQSNESSKERSDLDCNEEVVRALDAWGKKGKEPMLILVEYKMKSYLKNVKRKTKKTKGSGDHDILVLHKNFGVMFLQLKACERDSSCKNKRDALKKALVQLDRDVKFFLEMNQDLSYAASLRLIKCVALPNLEKSDLSEIGVCESHKTNILTKDSKSTPGNFTKFLESIGFIKYDASGDHVSFSSEQFTEMFGRYAGLASLAQRRPYLRALKDTGLSFNLQLENILLTPQQNALFSAEKRKVILLGDFGSGKSVLITKVAERLANTSDHDVVSTFIISCASVSRTRMPGVITDAKEHFVRFLSTDFITKDLKNVKIKSVKELILCVSQDESETDFQEPIDDETAKTIQLNPEVILKILKTIYHQYGPHKVHVFFDELPFISNWNWHILDSLVDDCPDMYVWFVLASGTYNLQRGHDHAMHMQTLLPRFHVERLQESMRMTQNCYRLYQAMKEYVGIDDSSLTNCGNVVPGPDPLWYPLSECRCSRDNVISFKPIECQCLSERLFRVFEEMWRYHLRGFSLDRICIILGDKHVKSITNFLARHVANALSKLEVAHYPYGGPQSEDVSHPFDGLEKVSIVDHVSIKGCEKFIVIVICPYEAPLIWHSGTGRYGSGFPVCRALANVIFITLSRSERKYFEDKSIEETATSHWNVKGKLFTDTQSQLSESARQYMAGKEIDFFDFLVKKQVLLKCTIDNGSEE</sequence>
<reference evidence="1" key="1">
    <citation type="submission" date="2021-10" db="EMBL/GenBank/DDBJ databases">
        <title>Tropical sea cucumber genome reveals ecological adaptation and Cuvierian tubules defense mechanism.</title>
        <authorList>
            <person name="Chen T."/>
        </authorList>
    </citation>
    <scope>NUCLEOTIDE SEQUENCE</scope>
    <source>
        <strain evidence="1">Nanhai2018</strain>
        <tissue evidence="1">Muscle</tissue>
    </source>
</reference>